<name>A0A8E2JPE9_9PEZI</name>
<evidence type="ECO:0000313" key="2">
    <source>
        <dbReference type="Proteomes" id="UP000250140"/>
    </source>
</evidence>
<evidence type="ECO:0000313" key="1">
    <source>
        <dbReference type="EMBL" id="OCL04219.1"/>
    </source>
</evidence>
<sequence length="245" mass="28365">MAEVSVPTFAALFAAVWKYSNEWHAFVQQSKQAPARILSIYAHLESCWATLGSLHRIHILEFRLDENAEAHDPFALRNILDTFSQTCQTLEKKLLPYRHSSGRIKRGLLFNLRWNWNIRDIKELEEDILKHQTTLNSCLTKAIYVITRRTHDMIAVSDARRESELEIIHRTLERIEASTHVQHRLPAHRSPTPKERQGWEERIAEYSALLRSTPVEIARAATPGVFNVSGSFSRRCSRCNRDSPQ</sequence>
<dbReference type="AlphaFoldDB" id="A0A8E2JPE9"/>
<accession>A0A8E2JPE9</accession>
<feature type="non-terminal residue" evidence="1">
    <location>
        <position position="245"/>
    </location>
</feature>
<organism evidence="1 2">
    <name type="scientific">Glonium stellatum</name>
    <dbReference type="NCBI Taxonomy" id="574774"/>
    <lineage>
        <taxon>Eukaryota</taxon>
        <taxon>Fungi</taxon>
        <taxon>Dikarya</taxon>
        <taxon>Ascomycota</taxon>
        <taxon>Pezizomycotina</taxon>
        <taxon>Dothideomycetes</taxon>
        <taxon>Pleosporomycetidae</taxon>
        <taxon>Gloniales</taxon>
        <taxon>Gloniaceae</taxon>
        <taxon>Glonium</taxon>
    </lineage>
</organism>
<gene>
    <name evidence="1" type="ORF">AOQ84DRAFT_391693</name>
</gene>
<evidence type="ECO:0008006" key="3">
    <source>
        <dbReference type="Google" id="ProtNLM"/>
    </source>
</evidence>
<dbReference type="EMBL" id="KV750566">
    <property type="protein sequence ID" value="OCL04219.1"/>
    <property type="molecule type" value="Genomic_DNA"/>
</dbReference>
<protein>
    <recommendedName>
        <fullName evidence="3">Fungal N-terminal domain-containing protein</fullName>
    </recommendedName>
</protein>
<reference evidence="1 2" key="1">
    <citation type="journal article" date="2016" name="Nat. Commun.">
        <title>Ectomycorrhizal ecology is imprinted in the genome of the dominant symbiotic fungus Cenococcum geophilum.</title>
        <authorList>
            <consortium name="DOE Joint Genome Institute"/>
            <person name="Peter M."/>
            <person name="Kohler A."/>
            <person name="Ohm R.A."/>
            <person name="Kuo A."/>
            <person name="Krutzmann J."/>
            <person name="Morin E."/>
            <person name="Arend M."/>
            <person name="Barry K.W."/>
            <person name="Binder M."/>
            <person name="Choi C."/>
            <person name="Clum A."/>
            <person name="Copeland A."/>
            <person name="Grisel N."/>
            <person name="Haridas S."/>
            <person name="Kipfer T."/>
            <person name="LaButti K."/>
            <person name="Lindquist E."/>
            <person name="Lipzen A."/>
            <person name="Maire R."/>
            <person name="Meier B."/>
            <person name="Mihaltcheva S."/>
            <person name="Molinier V."/>
            <person name="Murat C."/>
            <person name="Poggeler S."/>
            <person name="Quandt C.A."/>
            <person name="Sperisen C."/>
            <person name="Tritt A."/>
            <person name="Tisserant E."/>
            <person name="Crous P.W."/>
            <person name="Henrissat B."/>
            <person name="Nehls U."/>
            <person name="Egli S."/>
            <person name="Spatafora J.W."/>
            <person name="Grigoriev I.V."/>
            <person name="Martin F.M."/>
        </authorList>
    </citation>
    <scope>NUCLEOTIDE SEQUENCE [LARGE SCALE GENOMIC DNA]</scope>
    <source>
        <strain evidence="1 2">CBS 207.34</strain>
    </source>
</reference>
<proteinExistence type="predicted"/>
<keyword evidence="2" id="KW-1185">Reference proteome</keyword>
<dbReference type="Proteomes" id="UP000250140">
    <property type="component" value="Unassembled WGS sequence"/>
</dbReference>